<proteinExistence type="inferred from homology"/>
<keyword evidence="10" id="KW-1185">Reference proteome</keyword>
<evidence type="ECO:0000256" key="4">
    <source>
        <dbReference type="ARBA" id="ARBA00022692"/>
    </source>
</evidence>
<evidence type="ECO:0000256" key="2">
    <source>
        <dbReference type="ARBA" id="ARBA00022448"/>
    </source>
</evidence>
<dbReference type="Gene3D" id="1.10.3720.10">
    <property type="entry name" value="MetI-like"/>
    <property type="match status" value="1"/>
</dbReference>
<dbReference type="Pfam" id="PF12911">
    <property type="entry name" value="OppC_N"/>
    <property type="match status" value="1"/>
</dbReference>
<dbReference type="GO" id="GO:0055085">
    <property type="term" value="P:transmembrane transport"/>
    <property type="evidence" value="ECO:0007669"/>
    <property type="project" value="InterPro"/>
</dbReference>
<evidence type="ECO:0000256" key="6">
    <source>
        <dbReference type="ARBA" id="ARBA00023136"/>
    </source>
</evidence>
<gene>
    <name evidence="9" type="ORF">D7V94_18340</name>
</gene>
<evidence type="ECO:0000256" key="1">
    <source>
        <dbReference type="ARBA" id="ARBA00004651"/>
    </source>
</evidence>
<keyword evidence="6 7" id="KW-0472">Membrane</keyword>
<dbReference type="InterPro" id="IPR025966">
    <property type="entry name" value="OppC_N"/>
</dbReference>
<evidence type="ECO:0000256" key="3">
    <source>
        <dbReference type="ARBA" id="ARBA00022475"/>
    </source>
</evidence>
<dbReference type="PROSITE" id="PS50928">
    <property type="entry name" value="ABC_TM1"/>
    <property type="match status" value="1"/>
</dbReference>
<keyword evidence="5 7" id="KW-1133">Transmembrane helix</keyword>
<accession>A0A3A9APE4</accession>
<dbReference type="InterPro" id="IPR000515">
    <property type="entry name" value="MetI-like"/>
</dbReference>
<dbReference type="SUPFAM" id="SSF161098">
    <property type="entry name" value="MetI-like"/>
    <property type="match status" value="1"/>
</dbReference>
<evidence type="ECO:0000256" key="5">
    <source>
        <dbReference type="ARBA" id="ARBA00022989"/>
    </source>
</evidence>
<dbReference type="OrthoDB" id="9797852at2"/>
<feature type="transmembrane region" description="Helical" evidence="7">
    <location>
        <begin position="219"/>
        <end position="245"/>
    </location>
</feature>
<feature type="domain" description="ABC transmembrane type-1" evidence="8">
    <location>
        <begin position="98"/>
        <end position="287"/>
    </location>
</feature>
<evidence type="ECO:0000313" key="9">
    <source>
        <dbReference type="EMBL" id="RKI89413.1"/>
    </source>
</evidence>
<dbReference type="AlphaFoldDB" id="A0A3A9APE4"/>
<comment type="caution">
    <text evidence="9">The sequence shown here is derived from an EMBL/GenBank/DDBJ whole genome shotgun (WGS) entry which is preliminary data.</text>
</comment>
<name>A0A3A9APE4_9FIRM</name>
<comment type="similarity">
    <text evidence="7">Belongs to the binding-protein-dependent transport system permease family.</text>
</comment>
<feature type="transmembrane region" description="Helical" evidence="7">
    <location>
        <begin position="37"/>
        <end position="59"/>
    </location>
</feature>
<reference evidence="9 10" key="1">
    <citation type="submission" date="2018-09" db="EMBL/GenBank/DDBJ databases">
        <title>Murine metabolic-syndrome-specific gut microbial biobank.</title>
        <authorList>
            <person name="Liu C."/>
        </authorList>
    </citation>
    <scope>NUCLEOTIDE SEQUENCE [LARGE SCALE GENOMIC DNA]</scope>
    <source>
        <strain evidence="9 10">0.1xD8-82</strain>
    </source>
</reference>
<feature type="transmembrane region" description="Helical" evidence="7">
    <location>
        <begin position="100"/>
        <end position="126"/>
    </location>
</feature>
<organism evidence="9 10">
    <name type="scientific">Parablautia intestinalis</name>
    <dbReference type="NCBI Taxonomy" id="2320100"/>
    <lineage>
        <taxon>Bacteria</taxon>
        <taxon>Bacillati</taxon>
        <taxon>Bacillota</taxon>
        <taxon>Clostridia</taxon>
        <taxon>Lachnospirales</taxon>
        <taxon>Lachnospiraceae</taxon>
        <taxon>Parablautia</taxon>
    </lineage>
</organism>
<dbReference type="Pfam" id="PF00528">
    <property type="entry name" value="BPD_transp_1"/>
    <property type="match status" value="1"/>
</dbReference>
<keyword evidence="4 7" id="KW-0812">Transmembrane</keyword>
<keyword evidence="3" id="KW-1003">Cell membrane</keyword>
<dbReference type="PANTHER" id="PTHR43386:SF1">
    <property type="entry name" value="D,D-DIPEPTIDE TRANSPORT SYSTEM PERMEASE PROTEIN DDPC-RELATED"/>
    <property type="match status" value="1"/>
</dbReference>
<evidence type="ECO:0000313" key="10">
    <source>
        <dbReference type="Proteomes" id="UP000280696"/>
    </source>
</evidence>
<dbReference type="Proteomes" id="UP000280696">
    <property type="component" value="Unassembled WGS sequence"/>
</dbReference>
<evidence type="ECO:0000256" key="7">
    <source>
        <dbReference type="RuleBase" id="RU363032"/>
    </source>
</evidence>
<evidence type="ECO:0000259" key="8">
    <source>
        <dbReference type="PROSITE" id="PS50928"/>
    </source>
</evidence>
<feature type="transmembrane region" description="Helical" evidence="7">
    <location>
        <begin position="265"/>
        <end position="287"/>
    </location>
</feature>
<dbReference type="GO" id="GO:0005886">
    <property type="term" value="C:plasma membrane"/>
    <property type="evidence" value="ECO:0007669"/>
    <property type="project" value="UniProtKB-SubCell"/>
</dbReference>
<keyword evidence="2 7" id="KW-0813">Transport</keyword>
<comment type="subcellular location">
    <subcellularLocation>
        <location evidence="1 7">Cell membrane</location>
        <topology evidence="1 7">Multi-pass membrane protein</topology>
    </subcellularLocation>
</comment>
<sequence>MEVIMKNKKIDKAAKKPKSNKPGSLPYVWSRIRQRPLAMTGLIFVLAIFVLSFISPYILKYSWETIEMKARYQTPSLTHLLGTDELGRDELARILYGAKYTISIGFISTGVSAILGIIIGSIAGYFGGKVDNLIMRCLDVFQAFPGILLAIAISAVLGPGFTKVIIAMGISGLAGYARMMRANILSIRSSEYVEAATSINCTTGRIILRHIIPNAISPLIVQMAMGIASAGLQASALSFLGFGVQAPTPEWGSMLSSARSFIRDYPHMCVIPGIFIMLTVLSFNLVGDAIRDALDPKLRD</sequence>
<dbReference type="CDD" id="cd06261">
    <property type="entry name" value="TM_PBP2"/>
    <property type="match status" value="1"/>
</dbReference>
<dbReference type="PANTHER" id="PTHR43386">
    <property type="entry name" value="OLIGOPEPTIDE TRANSPORT SYSTEM PERMEASE PROTEIN APPC"/>
    <property type="match status" value="1"/>
</dbReference>
<dbReference type="InterPro" id="IPR050366">
    <property type="entry name" value="BP-dependent_transpt_permease"/>
</dbReference>
<dbReference type="EMBL" id="RAYQ01000023">
    <property type="protein sequence ID" value="RKI89413.1"/>
    <property type="molecule type" value="Genomic_DNA"/>
</dbReference>
<dbReference type="InterPro" id="IPR035906">
    <property type="entry name" value="MetI-like_sf"/>
</dbReference>
<protein>
    <submittedName>
        <fullName evidence="9">ABC transporter permease</fullName>
    </submittedName>
</protein>